<dbReference type="FunCoup" id="A0A409VI30">
    <property type="interactions" value="384"/>
</dbReference>
<feature type="domain" description="POPLD" evidence="6">
    <location>
        <begin position="510"/>
        <end position="601"/>
    </location>
</feature>
<comment type="caution">
    <text evidence="8">The sequence shown here is derived from an EMBL/GenBank/DDBJ whole genome shotgun (WGS) entry which is preliminary data.</text>
</comment>
<feature type="compositionally biased region" description="Basic and acidic residues" evidence="4">
    <location>
        <begin position="1"/>
        <end position="17"/>
    </location>
</feature>
<feature type="domain" description="Pop1 N-terminal" evidence="5">
    <location>
        <begin position="64"/>
        <end position="131"/>
    </location>
</feature>
<evidence type="ECO:0000256" key="4">
    <source>
        <dbReference type="SAM" id="MobiDB-lite"/>
    </source>
</evidence>
<feature type="compositionally biased region" description="Basic and acidic residues" evidence="4">
    <location>
        <begin position="289"/>
        <end position="298"/>
    </location>
</feature>
<sequence length="793" mass="88490">MALKRSDGGGKGELTGREKKKLKVSAARAIAVQPSASTSNAASSKALPASSLAGLPSAIDVEKFVEARAFEIDAMHTAMKTASASSTHRVWQTLPRHLRRRAASHDVRRVPLRLRDRARAEMDVVRKKALGRSMPKRGKYKRTTRTESFVKRQRDKIWLETHLWHAKRMHMETLWGYRLAVTPTEKSYRPSHRASVHGSILHDASYYSLVEIVGTERILAAMLDLCCDPQGAGPGSKRWSSGSRILETFIYKTGSYPYDAIAPVTILWKPRPGNTSADDTQGPSKRNAKGKEREKESTQDSSDTRTVWLRFHPSANTSVFDTLKEAASSALTTYKAAHPDGPEARLEVADLTRQVNVFEIMGPKCNQVLKGALSPVPSETRQDFLQFWSSLTSLQSSGSMPRGIVVGFKVDDPRLKFPPQNAKPPSNGAPSINVTLPSAQLANSEIWNEKTRIGLSKPRFKKKDIDERRSKTSVPGTRLSALRQDDRIPVLLIQRSIEEPDSQDQQGIHGWTLIIPAGWSMAFFNSLIYTSTRIAGQQERQTQAYEAGTAYFPRDFPSNEAYDVYAQEREENEKHAWERKPPAKRINYETIGTSNPWRAYWDSVLDIAEDPQESDGFSFVSTQRESTTKTRAAAVRPWLLRGSEVRRILSSVSSVFNGAAALHSEVNRIRLKRGHEPLPDALKAADLLQGALVNVKINMCSRGAPDDLAMIYALPDDLARHWEKFLRVQKSRASDLETPEELELASKVPDNSAIIGYVTTGHYSLARGHGFAIGAIAVRRLLELEQQNERQVV</sequence>
<evidence type="ECO:0000259" key="6">
    <source>
        <dbReference type="Pfam" id="PF08170"/>
    </source>
</evidence>
<evidence type="ECO:0000256" key="3">
    <source>
        <dbReference type="ARBA" id="ARBA00023242"/>
    </source>
</evidence>
<dbReference type="GO" id="GO:0001682">
    <property type="term" value="P:tRNA 5'-leader removal"/>
    <property type="evidence" value="ECO:0007669"/>
    <property type="project" value="InterPro"/>
</dbReference>
<dbReference type="InterPro" id="IPR055079">
    <property type="entry name" value="POP1_C"/>
</dbReference>
<dbReference type="STRING" id="231916.A0A409VI30"/>
<evidence type="ECO:0000313" key="8">
    <source>
        <dbReference type="EMBL" id="PPQ65866.1"/>
    </source>
</evidence>
<organism evidence="8 9">
    <name type="scientific">Gymnopilus dilepis</name>
    <dbReference type="NCBI Taxonomy" id="231916"/>
    <lineage>
        <taxon>Eukaryota</taxon>
        <taxon>Fungi</taxon>
        <taxon>Dikarya</taxon>
        <taxon>Basidiomycota</taxon>
        <taxon>Agaricomycotina</taxon>
        <taxon>Agaricomycetes</taxon>
        <taxon>Agaricomycetidae</taxon>
        <taxon>Agaricales</taxon>
        <taxon>Agaricineae</taxon>
        <taxon>Hymenogastraceae</taxon>
        <taxon>Gymnopilus</taxon>
    </lineage>
</organism>
<dbReference type="AlphaFoldDB" id="A0A409VI30"/>
<dbReference type="EMBL" id="NHYE01005644">
    <property type="protein sequence ID" value="PPQ65866.1"/>
    <property type="molecule type" value="Genomic_DNA"/>
</dbReference>
<dbReference type="Pfam" id="PF08170">
    <property type="entry name" value="POPLD"/>
    <property type="match status" value="1"/>
</dbReference>
<evidence type="ECO:0000259" key="5">
    <source>
        <dbReference type="Pfam" id="PF06978"/>
    </source>
</evidence>
<feature type="region of interest" description="Disordered" evidence="4">
    <location>
        <begin position="1"/>
        <end position="23"/>
    </location>
</feature>
<dbReference type="PANTHER" id="PTHR22731">
    <property type="entry name" value="RIBONUCLEASES P/MRP PROTEIN SUBUNIT POP1"/>
    <property type="match status" value="1"/>
</dbReference>
<name>A0A409VI30_9AGAR</name>
<keyword evidence="9" id="KW-1185">Reference proteome</keyword>
<dbReference type="PANTHER" id="PTHR22731:SF3">
    <property type="entry name" value="RIBONUCLEASES P_MRP PROTEIN SUBUNIT POP1"/>
    <property type="match status" value="1"/>
</dbReference>
<dbReference type="InterPro" id="IPR009723">
    <property type="entry name" value="Pop1_N"/>
</dbReference>
<protein>
    <recommendedName>
        <fullName evidence="10">Pop1 N-terminal domain-containing protein</fullName>
    </recommendedName>
</protein>
<feature type="region of interest" description="Disordered" evidence="4">
    <location>
        <begin position="272"/>
        <end position="305"/>
    </location>
</feature>
<feature type="domain" description="POP1 C-terminal" evidence="7">
    <location>
        <begin position="750"/>
        <end position="789"/>
    </location>
</feature>
<dbReference type="GO" id="GO:0000172">
    <property type="term" value="C:ribonuclease MRP complex"/>
    <property type="evidence" value="ECO:0007669"/>
    <property type="project" value="InterPro"/>
</dbReference>
<evidence type="ECO:0000259" key="7">
    <source>
        <dbReference type="Pfam" id="PF22770"/>
    </source>
</evidence>
<keyword evidence="2" id="KW-0819">tRNA processing</keyword>
<evidence type="ECO:0000313" key="9">
    <source>
        <dbReference type="Proteomes" id="UP000284706"/>
    </source>
</evidence>
<dbReference type="GO" id="GO:0005655">
    <property type="term" value="C:nucleolar ribonuclease P complex"/>
    <property type="evidence" value="ECO:0007669"/>
    <property type="project" value="InterPro"/>
</dbReference>
<feature type="compositionally biased region" description="Polar residues" evidence="4">
    <location>
        <begin position="273"/>
        <end position="284"/>
    </location>
</feature>
<accession>A0A409VI30</accession>
<dbReference type="Proteomes" id="UP000284706">
    <property type="component" value="Unassembled WGS sequence"/>
</dbReference>
<dbReference type="Pfam" id="PF22770">
    <property type="entry name" value="POP1_C"/>
    <property type="match status" value="1"/>
</dbReference>
<evidence type="ECO:0000256" key="1">
    <source>
        <dbReference type="ARBA" id="ARBA00004123"/>
    </source>
</evidence>
<reference evidence="8 9" key="1">
    <citation type="journal article" date="2018" name="Evol. Lett.">
        <title>Horizontal gene cluster transfer increased hallucinogenic mushroom diversity.</title>
        <authorList>
            <person name="Reynolds H.T."/>
            <person name="Vijayakumar V."/>
            <person name="Gluck-Thaler E."/>
            <person name="Korotkin H.B."/>
            <person name="Matheny P.B."/>
            <person name="Slot J.C."/>
        </authorList>
    </citation>
    <scope>NUCLEOTIDE SEQUENCE [LARGE SCALE GENOMIC DNA]</scope>
    <source>
        <strain evidence="8 9">SRW20</strain>
    </source>
</reference>
<dbReference type="InParanoid" id="A0A409VI30"/>
<feature type="domain" description="Pop1 N-terminal" evidence="5">
    <location>
        <begin position="142"/>
        <end position="214"/>
    </location>
</feature>
<dbReference type="InterPro" id="IPR039182">
    <property type="entry name" value="Pop1"/>
</dbReference>
<keyword evidence="3" id="KW-0539">Nucleus</keyword>
<dbReference type="InterPro" id="IPR012590">
    <property type="entry name" value="POPLD_dom"/>
</dbReference>
<evidence type="ECO:0000256" key="2">
    <source>
        <dbReference type="ARBA" id="ARBA00022694"/>
    </source>
</evidence>
<gene>
    <name evidence="8" type="ORF">CVT26_000800</name>
</gene>
<proteinExistence type="predicted"/>
<dbReference type="OrthoDB" id="442863at2759"/>
<comment type="subcellular location">
    <subcellularLocation>
        <location evidence="1">Nucleus</location>
    </subcellularLocation>
</comment>
<dbReference type="Pfam" id="PF06978">
    <property type="entry name" value="POP1_N"/>
    <property type="match status" value="2"/>
</dbReference>
<evidence type="ECO:0008006" key="10">
    <source>
        <dbReference type="Google" id="ProtNLM"/>
    </source>
</evidence>